<feature type="region of interest" description="Disordered" evidence="1">
    <location>
        <begin position="1171"/>
        <end position="1223"/>
    </location>
</feature>
<evidence type="ECO:0000313" key="2">
    <source>
        <dbReference type="EMBL" id="KAK2951115.1"/>
    </source>
</evidence>
<feature type="compositionally biased region" description="Low complexity" evidence="1">
    <location>
        <begin position="210"/>
        <end position="222"/>
    </location>
</feature>
<evidence type="ECO:0000256" key="1">
    <source>
        <dbReference type="SAM" id="MobiDB-lite"/>
    </source>
</evidence>
<feature type="compositionally biased region" description="Basic and acidic residues" evidence="1">
    <location>
        <begin position="1171"/>
        <end position="1195"/>
    </location>
</feature>
<dbReference type="Proteomes" id="UP001281761">
    <property type="component" value="Unassembled WGS sequence"/>
</dbReference>
<organism evidence="2 3">
    <name type="scientific">Blattamonas nauphoetae</name>
    <dbReference type="NCBI Taxonomy" id="2049346"/>
    <lineage>
        <taxon>Eukaryota</taxon>
        <taxon>Metamonada</taxon>
        <taxon>Preaxostyla</taxon>
        <taxon>Oxymonadida</taxon>
        <taxon>Blattamonas</taxon>
    </lineage>
</organism>
<comment type="caution">
    <text evidence="2">The sequence shown here is derived from an EMBL/GenBank/DDBJ whole genome shotgun (WGS) entry which is preliminary data.</text>
</comment>
<protein>
    <submittedName>
        <fullName evidence="2">Uncharacterized protein</fullName>
    </submittedName>
</protein>
<feature type="compositionally biased region" description="Polar residues" evidence="1">
    <location>
        <begin position="159"/>
        <end position="181"/>
    </location>
</feature>
<accession>A0ABQ9XLU5</accession>
<proteinExistence type="predicted"/>
<evidence type="ECO:0000313" key="3">
    <source>
        <dbReference type="Proteomes" id="UP001281761"/>
    </source>
</evidence>
<feature type="compositionally biased region" description="Low complexity" evidence="1">
    <location>
        <begin position="661"/>
        <end position="674"/>
    </location>
</feature>
<dbReference type="EMBL" id="JARBJD010000124">
    <property type="protein sequence ID" value="KAK2951115.1"/>
    <property type="molecule type" value="Genomic_DNA"/>
</dbReference>
<feature type="region of interest" description="Disordered" evidence="1">
    <location>
        <begin position="644"/>
        <end position="722"/>
    </location>
</feature>
<keyword evidence="3" id="KW-1185">Reference proteome</keyword>
<feature type="compositionally biased region" description="Basic and acidic residues" evidence="1">
    <location>
        <begin position="235"/>
        <end position="246"/>
    </location>
</feature>
<sequence length="1316" mass="148309">MDVDVSSTYARDAPTPQDIAKDVVFVLFWTPEAITTPIELLFPLNINETIRTAKEDFLKWLKCQYPEQPADTIQWLDISVIHLFTGEEQLLAEVDESEREETQSMIHVVTGSPGIGKSALRFPAITLALSLGAEAVCTAKAGEYPLIFVRTKSEKTRQKTGISQPNLSPTPDSIPATATSQGDEKRKTTLEENGSAQKVKTEKHDPNDNSFDTPPTSPLFSPSLNLHAALAKRTHSLDSEASHHLSADTSTPPAKQLTVHVTHANKPPRDIAVTPTIYKYEVFAYNALVQASSGHEEQYGKDLFPKEKKIKLGEVEMPSIHHFPHFLRLFLNRRNKIKNRLEGKTWHFVDDLVLVPGQLNPSQHYVLLTSPNQNRWADIVKDDEKLLPFVLYVSPRYTLFEGINMLNAIPSQIKSSDQNTLAKLEKLETVVEMLGFTPRNIQDYMTQDEVLDRLAEQALNPNVSGDVFGDEISHKLIVLDSPQADPHNFTMAYASPKAKELLAQKWMIFMQSKYNAFMEVPDTPVSDTDLVDPMLFMLFQRLTHSSIRLGAQFSKIKDLDDIVTEADENMSLSYPPAPTRSAVDSSGTCNTHHAFLPDMAEFRCLEHNKFDDDKWGRFFLKCMIGEPSESGPVELTEGKYVFKKKEPTTPLEEERVDSDESASSSEEPTASEPEQPISQEQTYKSGRPKRSNQVVRYFDKPKKRKKKAKVPAQPKPHKQEPFEFPPSKLHYYTFHLVPLGQCNAGFDSILLFFRVIPNAHPGQPPDQPPQIHSLGVHFLQSTIRKKHTISKVGANLMKAWLVLLMDVYGLSMNQIFPHFVFVVSDKVFKSFRPETVENITSFIPAANIVIAALTSPTKNLIEIKIEAEDELLLDTGERLPPNNDAMCVRCGFCGEVIGDRFYNHICAESIDGSSNLNFRKTVFDTTNTNILFVRKPEGSKKMDKAEKALVAEDDPTFFYKRKTLAERLSNGQLPCSDPDSDTNLMGLQLKYPCPDATIPNTKQSGNYFTPLLMNVTMVPPLDAFSEQDEKLKQETPLISSTVENPLISLAMETPPPSPVVETPPTSLDMETLLTSPGVVMQPTDASIEAEMTVEDIRKTLLNDSFGDGETEKLISMTITVSSHQPLPPPCHLYRTPFYEPPRRTYPILPELRKIETFAKDGPMNKEETAIAKLFRDDPSRNNQKNDEKSDEREDSLSANDENVYSEPDYAAEPPRARRLSHADTSTSHMAKMIKTWMDGLMIVLVKRGNTYFGATGTYKPHADLEYEEPTPYLIKSNECLGQMMLPFEHVGELRERIRRSFPAIHPYLFRPRTPLR</sequence>
<feature type="region of interest" description="Disordered" evidence="1">
    <location>
        <begin position="234"/>
        <end position="254"/>
    </location>
</feature>
<reference evidence="2 3" key="1">
    <citation type="journal article" date="2022" name="bioRxiv">
        <title>Genomics of Preaxostyla Flagellates Illuminates Evolutionary Transitions and the Path Towards Mitochondrial Loss.</title>
        <authorList>
            <person name="Novak L.V.F."/>
            <person name="Treitli S.C."/>
            <person name="Pyrih J."/>
            <person name="Halakuc P."/>
            <person name="Pipaliya S.V."/>
            <person name="Vacek V."/>
            <person name="Brzon O."/>
            <person name="Soukal P."/>
            <person name="Eme L."/>
            <person name="Dacks J.B."/>
            <person name="Karnkowska A."/>
            <person name="Elias M."/>
            <person name="Hampl V."/>
        </authorList>
    </citation>
    <scope>NUCLEOTIDE SEQUENCE [LARGE SCALE GENOMIC DNA]</scope>
    <source>
        <strain evidence="2">NAU3</strain>
        <tissue evidence="2">Gut</tissue>
    </source>
</reference>
<gene>
    <name evidence="2" type="ORF">BLNAU_13958</name>
</gene>
<name>A0ABQ9XLU5_9EUKA</name>
<feature type="region of interest" description="Disordered" evidence="1">
    <location>
        <begin position="155"/>
        <end position="222"/>
    </location>
</feature>